<keyword evidence="2" id="KW-0175">Coiled coil</keyword>
<dbReference type="Pfam" id="PF05769">
    <property type="entry name" value="SIKE"/>
    <property type="match status" value="1"/>
</dbReference>
<feature type="region of interest" description="Disordered" evidence="3">
    <location>
        <begin position="43"/>
        <end position="75"/>
    </location>
</feature>
<reference evidence="4 5" key="1">
    <citation type="submission" date="2018-11" db="EMBL/GenBank/DDBJ databases">
        <authorList>
            <consortium name="Pathogen Informatics"/>
        </authorList>
    </citation>
    <scope>NUCLEOTIDE SEQUENCE [LARGE SCALE GENOMIC DNA]</scope>
</reference>
<dbReference type="AlphaFoldDB" id="A0A3P6Q3N1"/>
<name>A0A3P6Q3N1_CYLGO</name>
<evidence type="ECO:0000313" key="4">
    <source>
        <dbReference type="EMBL" id="VDK46216.1"/>
    </source>
</evidence>
<organism evidence="4 5">
    <name type="scientific">Cylicostephanus goldi</name>
    <name type="common">Nematode worm</name>
    <dbReference type="NCBI Taxonomy" id="71465"/>
    <lineage>
        <taxon>Eukaryota</taxon>
        <taxon>Metazoa</taxon>
        <taxon>Ecdysozoa</taxon>
        <taxon>Nematoda</taxon>
        <taxon>Chromadorea</taxon>
        <taxon>Rhabditida</taxon>
        <taxon>Rhabditina</taxon>
        <taxon>Rhabditomorpha</taxon>
        <taxon>Strongyloidea</taxon>
        <taxon>Strongylidae</taxon>
        <taxon>Cylicostephanus</taxon>
    </lineage>
</organism>
<accession>A0A3P6Q3N1</accession>
<dbReference type="EMBL" id="UYRV01001100">
    <property type="protein sequence ID" value="VDK46216.1"/>
    <property type="molecule type" value="Genomic_DNA"/>
</dbReference>
<gene>
    <name evidence="4" type="ORF">CGOC_LOCUS717</name>
</gene>
<evidence type="ECO:0000256" key="2">
    <source>
        <dbReference type="ARBA" id="ARBA00023054"/>
    </source>
</evidence>
<feature type="compositionally biased region" description="Basic and acidic residues" evidence="3">
    <location>
        <begin position="60"/>
        <end position="75"/>
    </location>
</feature>
<dbReference type="PANTHER" id="PTHR12186:SF2">
    <property type="entry name" value="FGFR1 ONCOGENE PARTNER 2 HOMOLOG"/>
    <property type="match status" value="1"/>
</dbReference>
<keyword evidence="5" id="KW-1185">Reference proteome</keyword>
<dbReference type="InterPro" id="IPR008555">
    <property type="entry name" value="SIKE"/>
</dbReference>
<evidence type="ECO:0000256" key="3">
    <source>
        <dbReference type="SAM" id="MobiDB-lite"/>
    </source>
</evidence>
<comment type="similarity">
    <text evidence="1">Belongs to the SIKE family.</text>
</comment>
<dbReference type="OrthoDB" id="21214at2759"/>
<evidence type="ECO:0000256" key="1">
    <source>
        <dbReference type="ARBA" id="ARBA00005537"/>
    </source>
</evidence>
<dbReference type="PANTHER" id="PTHR12186">
    <property type="entry name" value="SIKE FAMILY MEMBER"/>
    <property type="match status" value="1"/>
</dbReference>
<sequence>MTISPVNVPTLIKDLQRIVVELRESDQVNLSLTYAHRVADIIQRRGGDTPSRHVPGQDTETEHKENRNRQLRDLDNENRQLRQLYEDSQWTLHLVMEAHRKELESHFGQHESTPLPGNQDDDDVESLKNRFHKSVALMARDVNEVFRHEQRINEAFSKRIEDLSLENEVLRCVLESQSEESADAVIERLERRRRVSL</sequence>
<proteinExistence type="inferred from homology"/>
<dbReference type="Proteomes" id="UP000271889">
    <property type="component" value="Unassembled WGS sequence"/>
</dbReference>
<protein>
    <submittedName>
        <fullName evidence="4">Uncharacterized protein</fullName>
    </submittedName>
</protein>
<evidence type="ECO:0000313" key="5">
    <source>
        <dbReference type="Proteomes" id="UP000271889"/>
    </source>
</evidence>